<dbReference type="PROSITE" id="PS00237">
    <property type="entry name" value="G_PROTEIN_RECEP_F1_1"/>
    <property type="match status" value="1"/>
</dbReference>
<dbReference type="GO" id="GO:0004984">
    <property type="term" value="F:olfactory receptor activity"/>
    <property type="evidence" value="ECO:0000318"/>
    <property type="project" value="GO_Central"/>
</dbReference>
<dbReference type="InterPro" id="IPR017452">
    <property type="entry name" value="GPCR_Rhodpsn_7TM"/>
</dbReference>
<dbReference type="GO" id="GO:0007186">
    <property type="term" value="P:G protein-coupled receptor signaling pathway"/>
    <property type="evidence" value="ECO:0000318"/>
    <property type="project" value="GO_Central"/>
</dbReference>
<dbReference type="Gene3D" id="1.20.1070.10">
    <property type="entry name" value="Rhodopsin 7-helix transmembrane proteins"/>
    <property type="match status" value="1"/>
</dbReference>
<dbReference type="PRINTS" id="PR00245">
    <property type="entry name" value="OLFACTORYR"/>
</dbReference>
<dbReference type="PROSITE" id="PS50262">
    <property type="entry name" value="G_PROTEIN_RECEP_F1_2"/>
    <property type="match status" value="1"/>
</dbReference>
<evidence type="ECO:0000256" key="7">
    <source>
        <dbReference type="ARBA" id="ARBA00023224"/>
    </source>
</evidence>
<comment type="subcellular location">
    <subcellularLocation>
        <location evidence="9">Cell membrane</location>
        <topology evidence="9">Multi-pass membrane protein</topology>
    </subcellularLocation>
    <subcellularLocation>
        <location evidence="1">Membrane</location>
        <topology evidence="1">Multi-pass membrane protein</topology>
    </subcellularLocation>
</comment>
<dbReference type="InterPro" id="IPR000276">
    <property type="entry name" value="GPCR_Rhodpsn"/>
</dbReference>
<feature type="transmembrane region" description="Helical" evidence="9">
    <location>
        <begin position="237"/>
        <end position="260"/>
    </location>
</feature>
<accession>F7FYH2</accession>
<keyword evidence="6 8" id="KW-0675">Receptor</keyword>
<dbReference type="InParanoid" id="F7FYH2"/>
<evidence type="ECO:0000256" key="8">
    <source>
        <dbReference type="RuleBase" id="RU000688"/>
    </source>
</evidence>
<dbReference type="FunFam" id="1.20.1070.10:FF:000003">
    <property type="entry name" value="Olfactory receptor"/>
    <property type="match status" value="1"/>
</dbReference>
<dbReference type="InterPro" id="IPR000725">
    <property type="entry name" value="Olfact_rcpt"/>
</dbReference>
<keyword evidence="5 9" id="KW-0472">Membrane</keyword>
<reference evidence="11" key="2">
    <citation type="submission" date="2025-08" db="UniProtKB">
        <authorList>
            <consortium name="Ensembl"/>
        </authorList>
    </citation>
    <scope>IDENTIFICATION</scope>
    <source>
        <strain evidence="11">Glennie</strain>
    </source>
</reference>
<feature type="transmembrane region" description="Helical" evidence="9">
    <location>
        <begin position="25"/>
        <end position="48"/>
    </location>
</feature>
<evidence type="ECO:0000256" key="2">
    <source>
        <dbReference type="ARBA" id="ARBA00022692"/>
    </source>
</evidence>
<evidence type="ECO:0000256" key="5">
    <source>
        <dbReference type="ARBA" id="ARBA00023136"/>
    </source>
</evidence>
<dbReference type="HOGENOM" id="CLU_3175248_0_0_1"/>
<proteinExistence type="inferred from homology"/>
<feature type="transmembrane region" description="Helical" evidence="9">
    <location>
        <begin position="272"/>
        <end position="292"/>
    </location>
</feature>
<dbReference type="PANTHER" id="PTHR48018">
    <property type="entry name" value="OLFACTORY RECEPTOR"/>
    <property type="match status" value="1"/>
</dbReference>
<dbReference type="AlphaFoldDB" id="F7FYH2"/>
<evidence type="ECO:0000313" key="11">
    <source>
        <dbReference type="Ensembl" id="ENSOANP00000012682.3"/>
    </source>
</evidence>
<feature type="transmembrane region" description="Helical" evidence="9">
    <location>
        <begin position="60"/>
        <end position="79"/>
    </location>
</feature>
<dbReference type="Proteomes" id="UP000002279">
    <property type="component" value="Chromosome 3"/>
</dbReference>
<comment type="similarity">
    <text evidence="8">Belongs to the G-protein coupled receptor 1 family.</text>
</comment>
<dbReference type="GO" id="GO:0007608">
    <property type="term" value="P:sensory perception of smell"/>
    <property type="evidence" value="ECO:0000318"/>
    <property type="project" value="GO_Central"/>
</dbReference>
<feature type="domain" description="G-protein coupled receptors family 1 profile" evidence="10">
    <location>
        <begin position="41"/>
        <end position="290"/>
    </location>
</feature>
<dbReference type="GO" id="GO:0005886">
    <property type="term" value="C:plasma membrane"/>
    <property type="evidence" value="ECO:0007669"/>
    <property type="project" value="UniProtKB-SubCell"/>
</dbReference>
<feature type="transmembrane region" description="Helical" evidence="9">
    <location>
        <begin position="140"/>
        <end position="158"/>
    </location>
</feature>
<keyword evidence="3 9" id="KW-1133">Transmembrane helix</keyword>
<evidence type="ECO:0000256" key="3">
    <source>
        <dbReference type="ARBA" id="ARBA00022989"/>
    </source>
</evidence>
<feature type="transmembrane region" description="Helical" evidence="9">
    <location>
        <begin position="197"/>
        <end position="225"/>
    </location>
</feature>
<evidence type="ECO:0000256" key="9">
    <source>
        <dbReference type="RuleBase" id="RU363047"/>
    </source>
</evidence>
<keyword evidence="2 8" id="KW-0812">Transmembrane</keyword>
<dbReference type="Pfam" id="PF13853">
    <property type="entry name" value="7tm_4"/>
    <property type="match status" value="1"/>
</dbReference>
<dbReference type="SUPFAM" id="SSF81321">
    <property type="entry name" value="Family A G protein-coupled receptor-like"/>
    <property type="match status" value="1"/>
</dbReference>
<dbReference type="FunCoup" id="F7FYH2">
    <property type="interactions" value="170"/>
</dbReference>
<keyword evidence="9" id="KW-1003">Cell membrane</keyword>
<feature type="transmembrane region" description="Helical" evidence="9">
    <location>
        <begin position="91"/>
        <end position="120"/>
    </location>
</feature>
<evidence type="ECO:0000256" key="6">
    <source>
        <dbReference type="ARBA" id="ARBA00023170"/>
    </source>
</evidence>
<keyword evidence="7 8" id="KW-0807">Transducer</keyword>
<keyword evidence="9" id="KW-0552">Olfaction</keyword>
<dbReference type="CDD" id="cd15412">
    <property type="entry name" value="7tmA_OR5M-like"/>
    <property type="match status" value="1"/>
</dbReference>
<name>F7FYH2_ORNAN</name>
<keyword evidence="4 8" id="KW-0297">G-protein coupled receptor</keyword>
<dbReference type="PRINTS" id="PR00237">
    <property type="entry name" value="GPCRRHODOPSN"/>
</dbReference>
<sequence length="318" mass="35557">MLPQNHTTGLEFVLLGLSSEPELQVILFVVFLLIYLVTLVGNLGLILLIKTDSLLHTPMYFFVSHLSLVDLCYSTNLSPQMLVHFLSEKKTISAAGCFIQCLVFIGLVITEFYILAAMAIDRFVAICYPLQYGRKMSKNACLFLVAVPYTFGLLNGLSQTVLTFHLSFCSSRTINHFYCADPPLIVLSCSDTSIKEMAMFIVAGFTLSSSLLIILTSYIFILAAILRIRSAEGRRRAFSTCGSHVTAVVVFYGTLFGMYLRRPSKQSLEESKITAVFYSFVSPMLNPLIYSLRNKDVISALKKVTRRKLLNHMAVSLF</sequence>
<reference evidence="11 12" key="1">
    <citation type="journal article" date="2008" name="Nature">
        <title>Genome analysis of the platypus reveals unique signatures of evolution.</title>
        <authorList>
            <person name="Warren W.C."/>
            <person name="Hillier L.W."/>
            <person name="Marshall Graves J.A."/>
            <person name="Birney E."/>
            <person name="Ponting C.P."/>
            <person name="Grutzner F."/>
            <person name="Belov K."/>
            <person name="Miller W."/>
            <person name="Clarke L."/>
            <person name="Chinwalla A.T."/>
            <person name="Yang S.P."/>
            <person name="Heger A."/>
            <person name="Locke D.P."/>
            <person name="Miethke P."/>
            <person name="Waters P.D."/>
            <person name="Veyrunes F."/>
            <person name="Fulton L."/>
            <person name="Fulton B."/>
            <person name="Graves T."/>
            <person name="Wallis J."/>
            <person name="Puente X.S."/>
            <person name="Lopez-Otin C."/>
            <person name="Ordonez G.R."/>
            <person name="Eichler E.E."/>
            <person name="Chen L."/>
            <person name="Cheng Z."/>
            <person name="Deakin J.E."/>
            <person name="Alsop A."/>
            <person name="Thompson K."/>
            <person name="Kirby P."/>
            <person name="Papenfuss A.T."/>
            <person name="Wakefield M.J."/>
            <person name="Olender T."/>
            <person name="Lancet D."/>
            <person name="Huttley G.A."/>
            <person name="Smit A.F."/>
            <person name="Pask A."/>
            <person name="Temple-Smith P."/>
            <person name="Batzer M.A."/>
            <person name="Walker J.A."/>
            <person name="Konkel M.K."/>
            <person name="Harris R.S."/>
            <person name="Whittington C.M."/>
            <person name="Wong E.S."/>
            <person name="Gemmell N.J."/>
            <person name="Buschiazzo E."/>
            <person name="Vargas Jentzsch I.M."/>
            <person name="Merkel A."/>
            <person name="Schmitz J."/>
            <person name="Zemann A."/>
            <person name="Churakov G."/>
            <person name="Kriegs J.O."/>
            <person name="Brosius J."/>
            <person name="Murchison E.P."/>
            <person name="Sachidanandam R."/>
            <person name="Smith C."/>
            <person name="Hannon G.J."/>
            <person name="Tsend-Ayush E."/>
            <person name="McMillan D."/>
            <person name="Attenborough R."/>
            <person name="Rens W."/>
            <person name="Ferguson-Smith M."/>
            <person name="Lefevre C.M."/>
            <person name="Sharp J.A."/>
            <person name="Nicholas K.R."/>
            <person name="Ray D.A."/>
            <person name="Kube M."/>
            <person name="Reinhardt R."/>
            <person name="Pringle T.H."/>
            <person name="Taylor J."/>
            <person name="Jones R.C."/>
            <person name="Nixon B."/>
            <person name="Dacheux J.L."/>
            <person name="Niwa H."/>
            <person name="Sekita Y."/>
            <person name="Huang X."/>
            <person name="Stark A."/>
            <person name="Kheradpour P."/>
            <person name="Kellis M."/>
            <person name="Flicek P."/>
            <person name="Chen Y."/>
            <person name="Webber C."/>
            <person name="Hardison R."/>
            <person name="Nelson J."/>
            <person name="Hallsworth-Pepin K."/>
            <person name="Delehaunty K."/>
            <person name="Markovic C."/>
            <person name="Minx P."/>
            <person name="Feng Y."/>
            <person name="Kremitzki C."/>
            <person name="Mitreva M."/>
            <person name="Glasscock J."/>
            <person name="Wylie T."/>
            <person name="Wohldmann P."/>
            <person name="Thiru P."/>
            <person name="Nhan M.N."/>
            <person name="Pohl C.S."/>
            <person name="Smith S.M."/>
            <person name="Hou S."/>
            <person name="Nefedov M."/>
            <person name="de Jong P.J."/>
            <person name="Renfree M.B."/>
            <person name="Mardis E.R."/>
            <person name="Wilson R.K."/>
        </authorList>
    </citation>
    <scope>NUCLEOTIDE SEQUENCE [LARGE SCALE GENOMIC DNA]</scope>
    <source>
        <strain evidence="11 12">Glennie</strain>
    </source>
</reference>
<dbReference type="Ensembl" id="ENSOANT00000012684.3">
    <property type="protein sequence ID" value="ENSOANP00000012682.3"/>
    <property type="gene ID" value="ENSOANG00000007975.3"/>
</dbReference>
<dbReference type="GO" id="GO:0004930">
    <property type="term" value="F:G protein-coupled receptor activity"/>
    <property type="evidence" value="ECO:0007669"/>
    <property type="project" value="UniProtKB-KW"/>
</dbReference>
<evidence type="ECO:0000256" key="1">
    <source>
        <dbReference type="ARBA" id="ARBA00004141"/>
    </source>
</evidence>
<protein>
    <recommendedName>
        <fullName evidence="9">Olfactory receptor</fullName>
    </recommendedName>
</protein>
<dbReference type="GeneTree" id="ENSGT01120000271889"/>
<dbReference type="GO" id="GO:0005549">
    <property type="term" value="F:odorant binding"/>
    <property type="evidence" value="ECO:0000318"/>
    <property type="project" value="GO_Central"/>
</dbReference>
<organism evidence="11 12">
    <name type="scientific">Ornithorhynchus anatinus</name>
    <name type="common">Duckbill platypus</name>
    <dbReference type="NCBI Taxonomy" id="9258"/>
    <lineage>
        <taxon>Eukaryota</taxon>
        <taxon>Metazoa</taxon>
        <taxon>Chordata</taxon>
        <taxon>Craniata</taxon>
        <taxon>Vertebrata</taxon>
        <taxon>Euteleostomi</taxon>
        <taxon>Mammalia</taxon>
        <taxon>Monotremata</taxon>
        <taxon>Ornithorhynchidae</taxon>
        <taxon>Ornithorhynchus</taxon>
    </lineage>
</organism>
<evidence type="ECO:0000256" key="4">
    <source>
        <dbReference type="ARBA" id="ARBA00023040"/>
    </source>
</evidence>
<gene>
    <name evidence="11" type="primary">LOC100084221</name>
</gene>
<keyword evidence="9" id="KW-0716">Sensory transduction</keyword>
<keyword evidence="12" id="KW-1185">Reference proteome</keyword>
<reference evidence="11" key="3">
    <citation type="submission" date="2025-09" db="UniProtKB">
        <authorList>
            <consortium name="Ensembl"/>
        </authorList>
    </citation>
    <scope>IDENTIFICATION</scope>
    <source>
        <strain evidence="11">Glennie</strain>
    </source>
</reference>
<dbReference type="OMA" id="RGKSFCK"/>
<evidence type="ECO:0000313" key="12">
    <source>
        <dbReference type="Proteomes" id="UP000002279"/>
    </source>
</evidence>
<evidence type="ECO:0000259" key="10">
    <source>
        <dbReference type="PROSITE" id="PS50262"/>
    </source>
</evidence>